<protein>
    <submittedName>
        <fullName evidence="1">Uncharacterized protein</fullName>
    </submittedName>
</protein>
<dbReference type="OrthoDB" id="1093260at2759"/>
<gene>
    <name evidence="1" type="ORF">ANE_LOCUS12403</name>
</gene>
<name>A0A565BM23_9BRAS</name>
<evidence type="ECO:0000313" key="2">
    <source>
        <dbReference type="Proteomes" id="UP000489600"/>
    </source>
</evidence>
<comment type="caution">
    <text evidence="1">The sequence shown here is derived from an EMBL/GenBank/DDBJ whole genome shotgun (WGS) entry which is preliminary data.</text>
</comment>
<dbReference type="EMBL" id="CABITT030000004">
    <property type="protein sequence ID" value="VVB01959.1"/>
    <property type="molecule type" value="Genomic_DNA"/>
</dbReference>
<dbReference type="Proteomes" id="UP000489600">
    <property type="component" value="Unassembled WGS sequence"/>
</dbReference>
<dbReference type="AlphaFoldDB" id="A0A565BM23"/>
<sequence>MASPSIVPVEYPRRRYPVGKAPLLKRSLHHNCKLGDFEKMFEAVGEDVYNDIMNNHGVGVILKLTSWKMIWARMIIKDILSNELVTDMINEIWSLIGGRPVRFSLHGLARLLS</sequence>
<evidence type="ECO:0000313" key="1">
    <source>
        <dbReference type="EMBL" id="VVB01959.1"/>
    </source>
</evidence>
<reference evidence="1" key="1">
    <citation type="submission" date="2019-07" db="EMBL/GenBank/DDBJ databases">
        <authorList>
            <person name="Dittberner H."/>
        </authorList>
    </citation>
    <scope>NUCLEOTIDE SEQUENCE [LARGE SCALE GENOMIC DNA]</scope>
</reference>
<organism evidence="1 2">
    <name type="scientific">Arabis nemorensis</name>
    <dbReference type="NCBI Taxonomy" id="586526"/>
    <lineage>
        <taxon>Eukaryota</taxon>
        <taxon>Viridiplantae</taxon>
        <taxon>Streptophyta</taxon>
        <taxon>Embryophyta</taxon>
        <taxon>Tracheophyta</taxon>
        <taxon>Spermatophyta</taxon>
        <taxon>Magnoliopsida</taxon>
        <taxon>eudicotyledons</taxon>
        <taxon>Gunneridae</taxon>
        <taxon>Pentapetalae</taxon>
        <taxon>rosids</taxon>
        <taxon>malvids</taxon>
        <taxon>Brassicales</taxon>
        <taxon>Brassicaceae</taxon>
        <taxon>Arabideae</taxon>
        <taxon>Arabis</taxon>
    </lineage>
</organism>
<accession>A0A565BM23</accession>
<keyword evidence="2" id="KW-1185">Reference proteome</keyword>
<proteinExistence type="predicted"/>